<dbReference type="Proteomes" id="UP000481417">
    <property type="component" value="Unassembled WGS sequence"/>
</dbReference>
<protein>
    <recommendedName>
        <fullName evidence="5">ATP synthase F0 subunit B</fullName>
    </recommendedName>
</protein>
<organism evidence="3 4">
    <name type="scientific">Paracoccus lichenicola</name>
    <dbReference type="NCBI Taxonomy" id="2665644"/>
    <lineage>
        <taxon>Bacteria</taxon>
        <taxon>Pseudomonadati</taxon>
        <taxon>Pseudomonadota</taxon>
        <taxon>Alphaproteobacteria</taxon>
        <taxon>Rhodobacterales</taxon>
        <taxon>Paracoccaceae</taxon>
        <taxon>Paracoccus</taxon>
    </lineage>
</organism>
<feature type="transmembrane region" description="Helical" evidence="2">
    <location>
        <begin position="110"/>
        <end position="132"/>
    </location>
</feature>
<keyword evidence="2" id="KW-1133">Transmembrane helix</keyword>
<evidence type="ECO:0000313" key="3">
    <source>
        <dbReference type="EMBL" id="MTD98912.1"/>
    </source>
</evidence>
<keyword evidence="1" id="KW-0175">Coiled coil</keyword>
<keyword evidence="2" id="KW-0812">Transmembrane</keyword>
<accession>A0A6L6HL92</accession>
<evidence type="ECO:0000256" key="2">
    <source>
        <dbReference type="SAM" id="Phobius"/>
    </source>
</evidence>
<evidence type="ECO:0008006" key="5">
    <source>
        <dbReference type="Google" id="ProtNLM"/>
    </source>
</evidence>
<evidence type="ECO:0000256" key="1">
    <source>
        <dbReference type="SAM" id="Coils"/>
    </source>
</evidence>
<feature type="transmembrane region" description="Helical" evidence="2">
    <location>
        <begin position="344"/>
        <end position="367"/>
    </location>
</feature>
<reference evidence="3 4" key="1">
    <citation type="submission" date="2019-11" db="EMBL/GenBank/DDBJ databases">
        <authorList>
            <person name="Lang L."/>
        </authorList>
    </citation>
    <scope>NUCLEOTIDE SEQUENCE [LARGE SCALE GENOMIC DNA]</scope>
    <source>
        <strain evidence="3 4">YIM 132242</strain>
    </source>
</reference>
<dbReference type="AlphaFoldDB" id="A0A6L6HL92"/>
<keyword evidence="2" id="KW-0472">Membrane</keyword>
<gene>
    <name evidence="3" type="ORF">GIY56_01260</name>
</gene>
<evidence type="ECO:0000313" key="4">
    <source>
        <dbReference type="Proteomes" id="UP000481417"/>
    </source>
</evidence>
<proteinExistence type="predicted"/>
<feature type="coiled-coil region" evidence="1">
    <location>
        <begin position="283"/>
        <end position="343"/>
    </location>
</feature>
<feature type="transmembrane region" description="Helical" evidence="2">
    <location>
        <begin position="53"/>
        <end position="75"/>
    </location>
</feature>
<comment type="caution">
    <text evidence="3">The sequence shown here is derived from an EMBL/GenBank/DDBJ whole genome shotgun (WGS) entry which is preliminary data.</text>
</comment>
<keyword evidence="4" id="KW-1185">Reference proteome</keyword>
<sequence length="389" mass="39431">MSINPDATPQRPIMDWPAILSGAAIAAGAMVVFTGFTAAIGLGSVSAEPGEGLGTFAAILFGLFAFLSTLASYALGGYVAGRMRTPATAHASATTVTADETRARDGVHGLTVWAIGTLISAIMTLGLLSGGVRAVGSAASTAIEAGGSAVGGALQGAGQLAGGVVGGVGQVAGGVISGAGQAAGGALQGAGEAAGGGTLDDMLPEGMQQNPMDYITNRLLRPQDTAPDAFSDEAIRSEIAGIVGTVLRTGELPQEDRDYLIRAVAARTRLTQPEVEARVDQAVTEVQTLRAEAEQRLADVQAQAQQALDTAQAEAQRLQDEAAQRLEEARQAAIDAAEAARSAAVWSAFLLAASTLIAGAVAFLAAIRGGHDRDEGRVWAGLHRGIRNR</sequence>
<dbReference type="RefSeq" id="WP_154763001.1">
    <property type="nucleotide sequence ID" value="NZ_WMBT01000001.1"/>
</dbReference>
<name>A0A6L6HL92_9RHOB</name>
<dbReference type="EMBL" id="WMBT01000001">
    <property type="protein sequence ID" value="MTD98912.1"/>
    <property type="molecule type" value="Genomic_DNA"/>
</dbReference>
<feature type="transmembrane region" description="Helical" evidence="2">
    <location>
        <begin position="18"/>
        <end position="41"/>
    </location>
</feature>